<organism evidence="1">
    <name type="scientific">Prymnesium polylepis</name>
    <dbReference type="NCBI Taxonomy" id="72548"/>
    <lineage>
        <taxon>Eukaryota</taxon>
        <taxon>Haptista</taxon>
        <taxon>Haptophyta</taxon>
        <taxon>Prymnesiophyceae</taxon>
        <taxon>Prymnesiales</taxon>
        <taxon>Prymnesiaceae</taxon>
        <taxon>Prymnesium</taxon>
    </lineage>
</organism>
<gene>
    <name evidence="1" type="ORF">CPOL0286_LOCUS18705</name>
</gene>
<protein>
    <submittedName>
        <fullName evidence="1">Uncharacterized protein</fullName>
    </submittedName>
</protein>
<dbReference type="EMBL" id="HBKO01040735">
    <property type="protein sequence ID" value="CAE2288371.1"/>
    <property type="molecule type" value="Transcribed_RNA"/>
</dbReference>
<accession>A0A6V4FM19</accession>
<proteinExistence type="predicted"/>
<reference evidence="1" key="1">
    <citation type="submission" date="2021-01" db="EMBL/GenBank/DDBJ databases">
        <authorList>
            <person name="Corre E."/>
            <person name="Pelletier E."/>
            <person name="Niang G."/>
            <person name="Scheremetjew M."/>
            <person name="Finn R."/>
            <person name="Kale V."/>
            <person name="Holt S."/>
            <person name="Cochrane G."/>
            <person name="Meng A."/>
            <person name="Brown T."/>
            <person name="Cohen L."/>
        </authorList>
    </citation>
    <scope>NUCLEOTIDE SEQUENCE</scope>
    <source>
        <strain evidence="1">UIO037</strain>
    </source>
</reference>
<name>A0A6V4FM19_9EUKA</name>
<evidence type="ECO:0000313" key="1">
    <source>
        <dbReference type="EMBL" id="CAE2288371.1"/>
    </source>
</evidence>
<sequence>MLAPMLSLVSSLRFGPPGFSAAPVSSGVLGSCAAGASRIGGVLMAERTYETMSAEEQAAVQKAGVNFGEGGEDRDTFFADDQAAMWDRVRSDFPALAGKQQRVRRERQACTLAGTYSKQHTALIDHWRAGCTDDELRDAIVHAPRDLKDLLLKLPLLPLLLLNLFLMQTGLSWCNTPSGIESACGPR</sequence>
<dbReference type="AlphaFoldDB" id="A0A6V4FM19"/>